<feature type="repeat" description="ANK" evidence="3">
    <location>
        <begin position="156"/>
        <end position="188"/>
    </location>
</feature>
<dbReference type="Pfam" id="PF12796">
    <property type="entry name" value="Ank_2"/>
    <property type="match status" value="2"/>
</dbReference>
<dbReference type="InterPro" id="IPR002110">
    <property type="entry name" value="Ankyrin_rpt"/>
</dbReference>
<dbReference type="PRINTS" id="PR01415">
    <property type="entry name" value="ANKYRIN"/>
</dbReference>
<keyword evidence="1" id="KW-0677">Repeat</keyword>
<dbReference type="InterPro" id="IPR036770">
    <property type="entry name" value="Ankyrin_rpt-contain_sf"/>
</dbReference>
<dbReference type="PROSITE" id="PS50297">
    <property type="entry name" value="ANK_REP_REGION"/>
    <property type="match status" value="5"/>
</dbReference>
<dbReference type="SUPFAM" id="SSF48403">
    <property type="entry name" value="Ankyrin repeat"/>
    <property type="match status" value="1"/>
</dbReference>
<comment type="caution">
    <text evidence="5">The sequence shown here is derived from an EMBL/GenBank/DDBJ whole genome shotgun (WGS) entry which is preliminary data.</text>
</comment>
<name>A0A7J7J7N8_BUGNE</name>
<evidence type="ECO:0000313" key="6">
    <source>
        <dbReference type="Proteomes" id="UP000593567"/>
    </source>
</evidence>
<feature type="repeat" description="ANK" evidence="3">
    <location>
        <begin position="105"/>
        <end position="137"/>
    </location>
</feature>
<keyword evidence="6" id="KW-1185">Reference proteome</keyword>
<sequence length="401" mass="43723">MSAAEVSDATDPEGLSMSDEDEVLPSNQKELPSKLLEEMSAEEKLQSAAQLGQGQLVRELLTQGVPVSIDQNGSTAMHQAAQGGFAEVVRILLDYGVDIDLPDSGGYTALHKAAAKGHLCVLGLLINEGCDIDIQDDTYGNTALHEAAWNGWSKSAGCTPLHLAAQSGHNQSGRALLYAGCSPDVKNNYGDTPLHTAARYGHAGIARILISARCSISEQNKNGDTSLHIAAAFKRRKIAKLLVEGGINPQLANKQKETATEIARRKEHMSIIEIIHHGHAEPTNGVTLNYSLDNTTHSSQYSQHVKSRETTPETREKKKSSGLVSWIKRKFAKEKMERERAGRSGIYNSKSLTAADGSQGLFSQYVRRQGFVSYRDLAELNLYFRRKCKTRACGIRPKLSV</sequence>
<feature type="compositionally biased region" description="Basic and acidic residues" evidence="4">
    <location>
        <begin position="306"/>
        <end position="316"/>
    </location>
</feature>
<feature type="repeat" description="ANK" evidence="3">
    <location>
        <begin position="189"/>
        <end position="221"/>
    </location>
</feature>
<evidence type="ECO:0000256" key="3">
    <source>
        <dbReference type="PROSITE-ProRule" id="PRU00023"/>
    </source>
</evidence>
<evidence type="ECO:0000256" key="2">
    <source>
        <dbReference type="ARBA" id="ARBA00023043"/>
    </source>
</evidence>
<dbReference type="InterPro" id="IPR050776">
    <property type="entry name" value="Ank_Repeat/CDKN_Inhibitor"/>
</dbReference>
<keyword evidence="2 3" id="KW-0040">ANK repeat</keyword>
<proteinExistence type="predicted"/>
<feature type="repeat" description="ANK" evidence="3">
    <location>
        <begin position="222"/>
        <end position="254"/>
    </location>
</feature>
<dbReference type="Gene3D" id="1.25.40.20">
    <property type="entry name" value="Ankyrin repeat-containing domain"/>
    <property type="match status" value="3"/>
</dbReference>
<reference evidence="5" key="1">
    <citation type="submission" date="2020-06" db="EMBL/GenBank/DDBJ databases">
        <title>Draft genome of Bugula neritina, a colonial animal packing powerful symbionts and potential medicines.</title>
        <authorList>
            <person name="Rayko M."/>
        </authorList>
    </citation>
    <scope>NUCLEOTIDE SEQUENCE [LARGE SCALE GENOMIC DNA]</scope>
    <source>
        <strain evidence="5">Kwan_BN1</strain>
    </source>
</reference>
<evidence type="ECO:0000256" key="4">
    <source>
        <dbReference type="SAM" id="MobiDB-lite"/>
    </source>
</evidence>
<dbReference type="PANTHER" id="PTHR24201:SF13">
    <property type="entry name" value="ANKYRIN REPEAT DOMAIN-CONTAINING PROTEIN 6-LIKE"/>
    <property type="match status" value="1"/>
</dbReference>
<dbReference type="Pfam" id="PF00023">
    <property type="entry name" value="Ank"/>
    <property type="match status" value="1"/>
</dbReference>
<dbReference type="SMART" id="SM00248">
    <property type="entry name" value="ANK"/>
    <property type="match status" value="5"/>
</dbReference>
<organism evidence="5 6">
    <name type="scientific">Bugula neritina</name>
    <name type="common">Brown bryozoan</name>
    <name type="synonym">Sertularia neritina</name>
    <dbReference type="NCBI Taxonomy" id="10212"/>
    <lineage>
        <taxon>Eukaryota</taxon>
        <taxon>Metazoa</taxon>
        <taxon>Spiralia</taxon>
        <taxon>Lophotrochozoa</taxon>
        <taxon>Bryozoa</taxon>
        <taxon>Gymnolaemata</taxon>
        <taxon>Cheilostomatida</taxon>
        <taxon>Flustrina</taxon>
        <taxon>Buguloidea</taxon>
        <taxon>Bugulidae</taxon>
        <taxon>Bugula</taxon>
    </lineage>
</organism>
<dbReference type="AlphaFoldDB" id="A0A7J7J7N8"/>
<accession>A0A7J7J7N8</accession>
<protein>
    <submittedName>
        <fullName evidence="5">Uncharacterized protein</fullName>
    </submittedName>
</protein>
<evidence type="ECO:0000313" key="5">
    <source>
        <dbReference type="EMBL" id="KAF6021957.1"/>
    </source>
</evidence>
<dbReference type="EMBL" id="VXIV02002929">
    <property type="protein sequence ID" value="KAF6021957.1"/>
    <property type="molecule type" value="Genomic_DNA"/>
</dbReference>
<dbReference type="PROSITE" id="PS50088">
    <property type="entry name" value="ANK_REPEAT"/>
    <property type="match status" value="5"/>
</dbReference>
<dbReference type="OrthoDB" id="6251518at2759"/>
<feature type="region of interest" description="Disordered" evidence="4">
    <location>
        <begin position="1"/>
        <end position="31"/>
    </location>
</feature>
<dbReference type="PANTHER" id="PTHR24201">
    <property type="entry name" value="ANK_REP_REGION DOMAIN-CONTAINING PROTEIN"/>
    <property type="match status" value="1"/>
</dbReference>
<gene>
    <name evidence="5" type="ORF">EB796_019736</name>
</gene>
<evidence type="ECO:0000256" key="1">
    <source>
        <dbReference type="ARBA" id="ARBA00022737"/>
    </source>
</evidence>
<feature type="region of interest" description="Disordered" evidence="4">
    <location>
        <begin position="297"/>
        <end position="321"/>
    </location>
</feature>
<dbReference type="Proteomes" id="UP000593567">
    <property type="component" value="Unassembled WGS sequence"/>
</dbReference>
<feature type="repeat" description="ANK" evidence="3">
    <location>
        <begin position="72"/>
        <end position="104"/>
    </location>
</feature>